<evidence type="ECO:0000313" key="1">
    <source>
        <dbReference type="EMBL" id="CCF20884.1"/>
    </source>
</evidence>
<proteinExistence type="predicted"/>
<dbReference type="AlphaFoldDB" id="L0NJ22"/>
<accession>L0NJ22</accession>
<sequence>MRLAASGQLTALEATGRSLAVAEGRLIEAIVTTLARQSVNHAVLVGMKLPVLPVAAELVRRNRLAEYSRLSVDPDSNTRTSYHPDLVLVDRSRRSAIVLDVKRSLGGYNGSGSLLKLRQRMEAAACVLPELLWRDHQRTVVETVGIAIIDASRTCDEIDEGIWGLSQIDELLSVEGAGAAALATIDAFRQCIKTRWRSAVASENRKQDTGDPVQKSLEDDPVRCACGSASERRPVRPVTVGIFRPNAKLAH</sequence>
<evidence type="ECO:0000313" key="2">
    <source>
        <dbReference type="Proteomes" id="UP000010792"/>
    </source>
</evidence>
<dbReference type="Proteomes" id="UP000010792">
    <property type="component" value="Chromosome"/>
</dbReference>
<gene>
    <name evidence="1" type="ORF">NT26_3161</name>
</gene>
<organism evidence="1 2">
    <name type="scientific">Pseudorhizobium banfieldiae</name>
    <dbReference type="NCBI Taxonomy" id="1125847"/>
    <lineage>
        <taxon>Bacteria</taxon>
        <taxon>Pseudomonadati</taxon>
        <taxon>Pseudomonadota</taxon>
        <taxon>Alphaproteobacteria</taxon>
        <taxon>Hyphomicrobiales</taxon>
        <taxon>Rhizobiaceae</taxon>
        <taxon>Rhizobium/Agrobacterium group</taxon>
        <taxon>Pseudorhizobium</taxon>
    </lineage>
</organism>
<protein>
    <submittedName>
        <fullName evidence="1">Uncharacterized protein</fullName>
    </submittedName>
</protein>
<dbReference type="EMBL" id="FO082820">
    <property type="protein sequence ID" value="CCF20884.1"/>
    <property type="molecule type" value="Genomic_DNA"/>
</dbReference>
<reference evidence="1 2" key="1">
    <citation type="journal article" date="2013" name="Genome Biol. Evol.">
        <title>Life in an arsenic-containing gold mine: genome and physiology of the autotrophic arsenite-oxidizing bacterium rhizobium sp. NT-26.</title>
        <authorList>
            <person name="Andres J."/>
            <person name="Arsene-Ploetze F."/>
            <person name="Barbe V."/>
            <person name="Brochier-Armanet C."/>
            <person name="Cleiss-Arnold J."/>
            <person name="Coppee J.Y."/>
            <person name="Dillies M.A."/>
            <person name="Geist"/>
            <person name="L"/>
            <person name="Joublin A."/>
            <person name="Koechler S."/>
            <person name="Lassalle F."/>
            <person name="Marchal M."/>
            <person name="Medigue C."/>
            <person name="Muller D."/>
            <person name="Nesme X."/>
            <person name="Plewniak F."/>
            <person name="Proux C."/>
            <person name="Ramirez-Bahena M.H."/>
            <person name="Schenowitz C."/>
            <person name="Sismeiro O."/>
            <person name="Vallenet D."/>
            <person name="Santini J.M."/>
            <person name="Bertin P.N."/>
        </authorList>
    </citation>
    <scope>NUCLEOTIDE SEQUENCE [LARGE SCALE GENOMIC DNA]</scope>
    <source>
        <strain evidence="1 2">NT-26</strain>
    </source>
</reference>
<name>L0NJ22_9HYPH</name>
<dbReference type="KEGG" id="rht:NT26_3161"/>
<keyword evidence="2" id="KW-1185">Reference proteome</keyword>